<dbReference type="SUPFAM" id="SSF54427">
    <property type="entry name" value="NTF2-like"/>
    <property type="match status" value="1"/>
</dbReference>
<keyword evidence="3" id="KW-1185">Reference proteome</keyword>
<name>A0ABW3Y0Y7_9FLAO</name>
<dbReference type="InterPro" id="IPR027843">
    <property type="entry name" value="DUF4440"/>
</dbReference>
<dbReference type="Pfam" id="PF14534">
    <property type="entry name" value="DUF4440"/>
    <property type="match status" value="1"/>
</dbReference>
<sequence length="143" mass="16417">MKKLILILCLIMAQSIWSQSKLEKDKKDILEVLDMQTEAWNKNDLEGFMKGYWQSEELKFFGASGLTSGWENTLNNYKKGYPSSDHTGILNFKIHSISPINEGAYYVMGEFFLERKVGDANGVFMIIFKKIQGEWKIIADTSC</sequence>
<dbReference type="InterPro" id="IPR032710">
    <property type="entry name" value="NTF2-like_dom_sf"/>
</dbReference>
<evidence type="ECO:0000259" key="1">
    <source>
        <dbReference type="Pfam" id="PF14534"/>
    </source>
</evidence>
<dbReference type="RefSeq" id="WP_377176515.1">
    <property type="nucleotide sequence ID" value="NZ_JBHTMY010000002.1"/>
</dbReference>
<dbReference type="Gene3D" id="3.10.450.50">
    <property type="match status" value="1"/>
</dbReference>
<proteinExistence type="predicted"/>
<feature type="domain" description="DUF4440" evidence="1">
    <location>
        <begin position="33"/>
        <end position="137"/>
    </location>
</feature>
<protein>
    <submittedName>
        <fullName evidence="2">YybH family protein</fullName>
    </submittedName>
</protein>
<dbReference type="Proteomes" id="UP001597201">
    <property type="component" value="Unassembled WGS sequence"/>
</dbReference>
<dbReference type="EMBL" id="JBHTMY010000002">
    <property type="protein sequence ID" value="MFD1314677.1"/>
    <property type="molecule type" value="Genomic_DNA"/>
</dbReference>
<evidence type="ECO:0000313" key="2">
    <source>
        <dbReference type="EMBL" id="MFD1314677.1"/>
    </source>
</evidence>
<reference evidence="3" key="1">
    <citation type="journal article" date="2019" name="Int. J. Syst. Evol. Microbiol.">
        <title>The Global Catalogue of Microorganisms (GCM) 10K type strain sequencing project: providing services to taxonomists for standard genome sequencing and annotation.</title>
        <authorList>
            <consortium name="The Broad Institute Genomics Platform"/>
            <consortium name="The Broad Institute Genome Sequencing Center for Infectious Disease"/>
            <person name="Wu L."/>
            <person name="Ma J."/>
        </authorList>
    </citation>
    <scope>NUCLEOTIDE SEQUENCE [LARGE SCALE GENOMIC DNA]</scope>
    <source>
        <strain evidence="3">CCUG 61485</strain>
    </source>
</reference>
<gene>
    <name evidence="2" type="ORF">ACFQ39_03540</name>
</gene>
<accession>A0ABW3Y0Y7</accession>
<organism evidence="2 3">
    <name type="scientific">Namhaeicola litoreus</name>
    <dbReference type="NCBI Taxonomy" id="1052145"/>
    <lineage>
        <taxon>Bacteria</taxon>
        <taxon>Pseudomonadati</taxon>
        <taxon>Bacteroidota</taxon>
        <taxon>Flavobacteriia</taxon>
        <taxon>Flavobacteriales</taxon>
        <taxon>Flavobacteriaceae</taxon>
        <taxon>Namhaeicola</taxon>
    </lineage>
</organism>
<comment type="caution">
    <text evidence="2">The sequence shown here is derived from an EMBL/GenBank/DDBJ whole genome shotgun (WGS) entry which is preliminary data.</text>
</comment>
<evidence type="ECO:0000313" key="3">
    <source>
        <dbReference type="Proteomes" id="UP001597201"/>
    </source>
</evidence>